<dbReference type="AlphaFoldDB" id="A0A4U1I164"/>
<keyword evidence="1" id="KW-0804">Transcription</keyword>
<dbReference type="InterPro" id="IPR021087">
    <property type="entry name" value="Uncharacterised_PixA/AidA"/>
</dbReference>
<dbReference type="InterPro" id="IPR038712">
    <property type="entry name" value="PixA-like_sf"/>
</dbReference>
<dbReference type="Gene3D" id="2.60.40.3910">
    <property type="entry name" value="Inclusion body protein"/>
    <property type="match status" value="1"/>
</dbReference>
<reference evidence="1 2" key="1">
    <citation type="submission" date="2019-04" db="EMBL/GenBank/DDBJ databases">
        <title>Trinickia sp. 7GSK02, isolated from subtropical forest soil.</title>
        <authorList>
            <person name="Gao Z.-H."/>
            <person name="Qiu L.-H."/>
        </authorList>
    </citation>
    <scope>NUCLEOTIDE SEQUENCE [LARGE SCALE GENOMIC DNA]</scope>
    <source>
        <strain evidence="1 2">7GSK02</strain>
    </source>
</reference>
<dbReference type="Pfam" id="PF12306">
    <property type="entry name" value="PixA"/>
    <property type="match status" value="1"/>
</dbReference>
<sequence>MNTKAHGIDVLLVIDAKHVKNAYGPNQDPAHPVHIAPDCLFMVCAGSRSIAGTQDRAEADIRAKAGDRVSLRGISVQGNADDAVILYKVQPASGACVFERFKPNVLVRARAVQPDPDSPDRNGLPSLESEASFSSFEAKVKAPGSDVLEITFALYALNSTRTRQEPYGYYSCNRIVTVR</sequence>
<accession>A0A4U1I164</accession>
<gene>
    <name evidence="1" type="ORF">FAZ69_19670</name>
</gene>
<evidence type="ECO:0000313" key="2">
    <source>
        <dbReference type="Proteomes" id="UP000305539"/>
    </source>
</evidence>
<dbReference type="GO" id="GO:0000428">
    <property type="term" value="C:DNA-directed RNA polymerase complex"/>
    <property type="evidence" value="ECO:0007669"/>
    <property type="project" value="UniProtKB-KW"/>
</dbReference>
<dbReference type="EMBL" id="SWJE01000010">
    <property type="protein sequence ID" value="TKC86858.1"/>
    <property type="molecule type" value="Genomic_DNA"/>
</dbReference>
<organism evidence="1 2">
    <name type="scientific">Trinickia terrae</name>
    <dbReference type="NCBI Taxonomy" id="2571161"/>
    <lineage>
        <taxon>Bacteria</taxon>
        <taxon>Pseudomonadati</taxon>
        <taxon>Pseudomonadota</taxon>
        <taxon>Betaproteobacteria</taxon>
        <taxon>Burkholderiales</taxon>
        <taxon>Burkholderiaceae</taxon>
        <taxon>Trinickia</taxon>
    </lineage>
</organism>
<dbReference type="Proteomes" id="UP000305539">
    <property type="component" value="Unassembled WGS sequence"/>
</dbReference>
<keyword evidence="2" id="KW-1185">Reference proteome</keyword>
<dbReference type="OrthoDB" id="9129085at2"/>
<keyword evidence="1" id="KW-0240">DNA-directed RNA polymerase</keyword>
<evidence type="ECO:0000313" key="1">
    <source>
        <dbReference type="EMBL" id="TKC86858.1"/>
    </source>
</evidence>
<protein>
    <submittedName>
        <fullName evidence="1">DNA-directed RNA polymerase subunit beta</fullName>
    </submittedName>
</protein>
<proteinExistence type="predicted"/>
<name>A0A4U1I164_9BURK</name>
<comment type="caution">
    <text evidence="1">The sequence shown here is derived from an EMBL/GenBank/DDBJ whole genome shotgun (WGS) entry which is preliminary data.</text>
</comment>